<evidence type="ECO:0000256" key="1">
    <source>
        <dbReference type="ARBA" id="ARBA00022801"/>
    </source>
</evidence>
<proteinExistence type="predicted"/>
<comment type="caution">
    <text evidence="3">The sequence shown here is derived from an EMBL/GenBank/DDBJ whole genome shotgun (WGS) entry which is preliminary data.</text>
</comment>
<dbReference type="Gene3D" id="3.40.50.1820">
    <property type="entry name" value="alpha/beta hydrolase"/>
    <property type="match status" value="1"/>
</dbReference>
<dbReference type="Gene3D" id="1.10.3020.20">
    <property type="match status" value="1"/>
</dbReference>
<evidence type="ECO:0000313" key="3">
    <source>
        <dbReference type="EMBL" id="TXC00535.1"/>
    </source>
</evidence>
<dbReference type="PANTHER" id="PTHR43056">
    <property type="entry name" value="PEPTIDASE S9 PROLYL OLIGOPEPTIDASE"/>
    <property type="match status" value="1"/>
</dbReference>
<name>A0A5C6SP75_FUSOC</name>
<dbReference type="Gene3D" id="2.60.120.260">
    <property type="entry name" value="Galactose-binding domain-like"/>
    <property type="match status" value="1"/>
</dbReference>
<gene>
    <name evidence="3" type="ORF">FocTR4_00009424</name>
</gene>
<reference evidence="3 4" key="1">
    <citation type="submission" date="2019-07" db="EMBL/GenBank/DDBJ databases">
        <title>The First High-Quality Draft Genome Sequence of the Causal Agent of the Current Panama Disease Epidemic.</title>
        <authorList>
            <person name="Warmington R.J."/>
            <person name="Kay W."/>
            <person name="Jeffries A."/>
            <person name="Bebber D."/>
            <person name="Moore K."/>
            <person name="Studholme D.J."/>
        </authorList>
    </citation>
    <scope>NUCLEOTIDE SEQUENCE [LARGE SCALE GENOMIC DNA]</scope>
    <source>
        <strain evidence="3 4">TR4</strain>
    </source>
</reference>
<dbReference type="InterPro" id="IPR013736">
    <property type="entry name" value="Xaa-Pro_dipept_C"/>
</dbReference>
<keyword evidence="1" id="KW-0378">Hydrolase</keyword>
<dbReference type="SUPFAM" id="SSF49785">
    <property type="entry name" value="Galactose-binding domain-like"/>
    <property type="match status" value="1"/>
</dbReference>
<dbReference type="Pfam" id="PF08530">
    <property type="entry name" value="PepX_C"/>
    <property type="match status" value="1"/>
</dbReference>
<evidence type="ECO:0000313" key="4">
    <source>
        <dbReference type="Proteomes" id="UP000321331"/>
    </source>
</evidence>
<dbReference type="EMBL" id="VMNF01000009">
    <property type="protein sequence ID" value="TXC00535.1"/>
    <property type="molecule type" value="Genomic_DNA"/>
</dbReference>
<dbReference type="InterPro" id="IPR050585">
    <property type="entry name" value="Xaa-Pro_dipeptidyl-ppase/CocE"/>
</dbReference>
<dbReference type="SUPFAM" id="SSF53474">
    <property type="entry name" value="alpha/beta-Hydrolases"/>
    <property type="match status" value="1"/>
</dbReference>
<dbReference type="Proteomes" id="UP000321331">
    <property type="component" value="Unassembled WGS sequence"/>
</dbReference>
<accession>A0A5C6SP75</accession>
<evidence type="ECO:0000259" key="2">
    <source>
        <dbReference type="SMART" id="SM00939"/>
    </source>
</evidence>
<dbReference type="AlphaFoldDB" id="A0A5C6SP75"/>
<protein>
    <recommendedName>
        <fullName evidence="2">Xaa-Pro dipeptidyl-peptidase C-terminal domain-containing protein</fullName>
    </recommendedName>
</protein>
<feature type="domain" description="Xaa-Pro dipeptidyl-peptidase C-terminal" evidence="2">
    <location>
        <begin position="335"/>
        <end position="593"/>
    </location>
</feature>
<dbReference type="InterPro" id="IPR029058">
    <property type="entry name" value="AB_hydrolase_fold"/>
</dbReference>
<organism evidence="3 4">
    <name type="scientific">Fusarium oxysporum f. sp. cubense</name>
    <dbReference type="NCBI Taxonomy" id="61366"/>
    <lineage>
        <taxon>Eukaryota</taxon>
        <taxon>Fungi</taxon>
        <taxon>Dikarya</taxon>
        <taxon>Ascomycota</taxon>
        <taxon>Pezizomycotina</taxon>
        <taxon>Sordariomycetes</taxon>
        <taxon>Hypocreomycetidae</taxon>
        <taxon>Hypocreales</taxon>
        <taxon>Nectriaceae</taxon>
        <taxon>Fusarium</taxon>
        <taxon>Fusarium oxysporum species complex</taxon>
    </lineage>
</organism>
<dbReference type="Pfam" id="PF02129">
    <property type="entry name" value="Peptidase_S15"/>
    <property type="match status" value="1"/>
</dbReference>
<dbReference type="PANTHER" id="PTHR43056:SF10">
    <property type="entry name" value="COCE_NOND FAMILY, PUTATIVE (AFU_ORTHOLOGUE AFUA_7G00600)-RELATED"/>
    <property type="match status" value="1"/>
</dbReference>
<dbReference type="InterPro" id="IPR000383">
    <property type="entry name" value="Xaa-Pro-like_dom"/>
</dbReference>
<sequence length="597" mass="67218">MAPTTEQKLKAEFPDLKFTKLVSVTDADFFHYPGFQPGTTTIPKGHVKEPGRRAFPHDVAFDQDVVITLRDGVKIYTDVFRPVDSHTVRVPALIPWSPYGKSGTGPQQYDVMGPYRCGVPAETTSGYEKFEGPDPAEWCGRGYAIVSVDPRGTGMSEGDTYWFGIQEAEDVYDTIEWASKQPWCDGSVAMMGNSWLAVAQINYASRLKHPALKALAPMEAFSDPYRDCVARGGKPHHREFFDLIMGGFAGPNSVEDMSGMLKNRPLFDDYWQSKYIDTANIDVPLYLTASYSSGLHVAGSFNTFRVAKSTQKWLRVHPHQEWYDLYRPEITDELQRYFDRFVKGIGNGWERDIPPVRLSLIGFDGSPAKTIIERPEQEYPLARQRLVTYYLDAASNSLVEENPQQLSQAQHNSHHLEDSTDFTLYFDKYTELAGYAKVIVNMSCADKDDMDVVVQLRKIDAQGKLLEHLNYPCPVPCSEVANTNVAKIIDTEGYLRASHAVSLDKSRTRGDGQEVFYAHDRREPVPAGTVACLEITFWPTGMVFEKGEGLMLRISGHEMAYPEVEHIRLTEPDDENVGLHSVYTEGQYKSSLTIPII</sequence>
<dbReference type="GO" id="GO:0008239">
    <property type="term" value="F:dipeptidyl-peptidase activity"/>
    <property type="evidence" value="ECO:0007669"/>
    <property type="project" value="InterPro"/>
</dbReference>
<dbReference type="SMART" id="SM00939">
    <property type="entry name" value="PepX_C"/>
    <property type="match status" value="1"/>
</dbReference>
<dbReference type="InterPro" id="IPR005674">
    <property type="entry name" value="CocE/Ser_esterase"/>
</dbReference>
<dbReference type="NCBIfam" id="TIGR00976">
    <property type="entry name" value="CocE_NonD"/>
    <property type="match status" value="1"/>
</dbReference>
<dbReference type="InterPro" id="IPR008979">
    <property type="entry name" value="Galactose-bd-like_sf"/>
</dbReference>